<organism evidence="1 2">
    <name type="scientific">Batillaria attramentaria</name>
    <dbReference type="NCBI Taxonomy" id="370345"/>
    <lineage>
        <taxon>Eukaryota</taxon>
        <taxon>Metazoa</taxon>
        <taxon>Spiralia</taxon>
        <taxon>Lophotrochozoa</taxon>
        <taxon>Mollusca</taxon>
        <taxon>Gastropoda</taxon>
        <taxon>Caenogastropoda</taxon>
        <taxon>Sorbeoconcha</taxon>
        <taxon>Cerithioidea</taxon>
        <taxon>Batillariidae</taxon>
        <taxon>Batillaria</taxon>
    </lineage>
</organism>
<sequence>MSNTKLNHFQPYSNDSRSTTDYVFAPSRATLAPRDILKLNFDSRVAMTTDSKVKCESTRRISWQSESPLQSFSKCHHCVSLRGGAGLAACTSE</sequence>
<evidence type="ECO:0000313" key="2">
    <source>
        <dbReference type="Proteomes" id="UP001519460"/>
    </source>
</evidence>
<gene>
    <name evidence="1" type="ORF">BaRGS_00014621</name>
</gene>
<dbReference type="EMBL" id="JACVVK020000086">
    <property type="protein sequence ID" value="KAK7494148.1"/>
    <property type="molecule type" value="Genomic_DNA"/>
</dbReference>
<proteinExistence type="predicted"/>
<protein>
    <submittedName>
        <fullName evidence="1">Uncharacterized protein</fullName>
    </submittedName>
</protein>
<keyword evidence="2" id="KW-1185">Reference proteome</keyword>
<name>A0ABD0L4K9_9CAEN</name>
<comment type="caution">
    <text evidence="1">The sequence shown here is derived from an EMBL/GenBank/DDBJ whole genome shotgun (WGS) entry which is preliminary data.</text>
</comment>
<accession>A0ABD0L4K9</accession>
<dbReference type="AlphaFoldDB" id="A0ABD0L4K9"/>
<dbReference type="Proteomes" id="UP001519460">
    <property type="component" value="Unassembled WGS sequence"/>
</dbReference>
<reference evidence="1 2" key="1">
    <citation type="journal article" date="2023" name="Sci. Data">
        <title>Genome assembly of the Korean intertidal mud-creeper Batillaria attramentaria.</title>
        <authorList>
            <person name="Patra A.K."/>
            <person name="Ho P.T."/>
            <person name="Jun S."/>
            <person name="Lee S.J."/>
            <person name="Kim Y."/>
            <person name="Won Y.J."/>
        </authorList>
    </citation>
    <scope>NUCLEOTIDE SEQUENCE [LARGE SCALE GENOMIC DNA]</scope>
    <source>
        <strain evidence="1">Wonlab-2016</strain>
    </source>
</reference>
<evidence type="ECO:0000313" key="1">
    <source>
        <dbReference type="EMBL" id="KAK7494148.1"/>
    </source>
</evidence>